<dbReference type="RefSeq" id="WP_201945270.1">
    <property type="nucleotide sequence ID" value="NZ_JAERRJ010000003.1"/>
</dbReference>
<accession>A0ABS1M3J2</accession>
<organism evidence="1 2">
    <name type="scientific">Nocardia acididurans</name>
    <dbReference type="NCBI Taxonomy" id="2802282"/>
    <lineage>
        <taxon>Bacteria</taxon>
        <taxon>Bacillati</taxon>
        <taxon>Actinomycetota</taxon>
        <taxon>Actinomycetes</taxon>
        <taxon>Mycobacteriales</taxon>
        <taxon>Nocardiaceae</taxon>
        <taxon>Nocardia</taxon>
    </lineage>
</organism>
<comment type="caution">
    <text evidence="1">The sequence shown here is derived from an EMBL/GenBank/DDBJ whole genome shotgun (WGS) entry which is preliminary data.</text>
</comment>
<evidence type="ECO:0000313" key="1">
    <source>
        <dbReference type="EMBL" id="MBL1074379.1"/>
    </source>
</evidence>
<keyword evidence="2" id="KW-1185">Reference proteome</keyword>
<gene>
    <name evidence="1" type="ORF">JK358_08210</name>
</gene>
<name>A0ABS1M3J2_9NOCA</name>
<sequence length="48" mass="5223">MFKTIAAELFVAFALLAGGYTVQTIDDPYHCLPHVLAPGDLVQCLDED</sequence>
<dbReference type="Proteomes" id="UP000602198">
    <property type="component" value="Unassembled WGS sequence"/>
</dbReference>
<proteinExistence type="predicted"/>
<protein>
    <submittedName>
        <fullName evidence="1">Uncharacterized protein</fullName>
    </submittedName>
</protein>
<dbReference type="EMBL" id="JAERRJ010000003">
    <property type="protein sequence ID" value="MBL1074379.1"/>
    <property type="molecule type" value="Genomic_DNA"/>
</dbReference>
<reference evidence="1 2" key="1">
    <citation type="submission" date="2021-01" db="EMBL/GenBank/DDBJ databases">
        <title>WGS of actinomycetes isolated from Thailand.</title>
        <authorList>
            <person name="Thawai C."/>
        </authorList>
    </citation>
    <scope>NUCLEOTIDE SEQUENCE [LARGE SCALE GENOMIC DNA]</scope>
    <source>
        <strain evidence="1 2">LPG 2</strain>
    </source>
</reference>
<evidence type="ECO:0000313" key="2">
    <source>
        <dbReference type="Proteomes" id="UP000602198"/>
    </source>
</evidence>